<feature type="binding site" evidence="9">
    <location>
        <position position="203"/>
    </location>
    <ligand>
        <name>substrate</name>
    </ligand>
</feature>
<evidence type="ECO:0000256" key="8">
    <source>
        <dbReference type="PIRSR" id="PIRSR601554-1"/>
    </source>
</evidence>
<dbReference type="OMA" id="YNWEGYF"/>
<keyword evidence="12" id="KW-1185">Reference proteome</keyword>
<feature type="binding site" evidence="9">
    <location>
        <position position="525"/>
    </location>
    <ligand>
        <name>substrate</name>
    </ligand>
</feature>
<feature type="binding site" evidence="9">
    <location>
        <position position="412"/>
    </location>
    <ligand>
        <name>substrate</name>
    </ligand>
</feature>
<dbReference type="PROSITE" id="PS00506">
    <property type="entry name" value="BETA_AMYLASE_1"/>
    <property type="match status" value="1"/>
</dbReference>
<evidence type="ECO:0000256" key="10">
    <source>
        <dbReference type="RuleBase" id="RU000509"/>
    </source>
</evidence>
<dbReference type="Gene3D" id="3.20.20.80">
    <property type="entry name" value="Glycosidases"/>
    <property type="match status" value="1"/>
</dbReference>
<feature type="binding site" evidence="9">
    <location>
        <position position="407"/>
    </location>
    <ligand>
        <name>substrate</name>
    </ligand>
</feature>
<evidence type="ECO:0000256" key="3">
    <source>
        <dbReference type="ARBA" id="ARBA00012594"/>
    </source>
</evidence>
<evidence type="ECO:0000256" key="7">
    <source>
        <dbReference type="ARBA" id="ARBA00023326"/>
    </source>
</evidence>
<evidence type="ECO:0000256" key="4">
    <source>
        <dbReference type="ARBA" id="ARBA00022801"/>
    </source>
</evidence>
<name>A0A3Q7HUA2_SOLLC</name>
<feature type="binding site" evidence="9">
    <location>
        <begin position="493"/>
        <end position="494"/>
    </location>
    <ligand>
        <name>substrate</name>
    </ligand>
</feature>
<dbReference type="InterPro" id="IPR001554">
    <property type="entry name" value="Glyco_hydro_14"/>
</dbReference>
<dbReference type="InterPro" id="IPR018238">
    <property type="entry name" value="Glyco_hydro_14_CS"/>
</dbReference>
<feature type="active site" description="Proton donor" evidence="8">
    <location>
        <position position="295"/>
    </location>
</feature>
<accession>A0A3Q7HUA2</accession>
<dbReference type="PANTHER" id="PTHR31352:SF35">
    <property type="entry name" value="BETA-AMYLASE"/>
    <property type="match status" value="1"/>
</dbReference>
<feature type="binding site" evidence="9">
    <location>
        <position position="163"/>
    </location>
    <ligand>
        <name>substrate</name>
    </ligand>
</feature>
<dbReference type="FunCoup" id="A0A3Q7HUA2">
    <property type="interactions" value="191"/>
</dbReference>
<evidence type="ECO:0000256" key="5">
    <source>
        <dbReference type="ARBA" id="ARBA00023277"/>
    </source>
</evidence>
<evidence type="ECO:0000313" key="11">
    <source>
        <dbReference type="EnsemblPlants" id="Solyc08g077530.3.1"/>
    </source>
</evidence>
<evidence type="ECO:0000256" key="2">
    <source>
        <dbReference type="ARBA" id="ARBA00005652"/>
    </source>
</evidence>
<organism evidence="11">
    <name type="scientific">Solanum lycopersicum</name>
    <name type="common">Tomato</name>
    <name type="synonym">Lycopersicon esculentum</name>
    <dbReference type="NCBI Taxonomy" id="4081"/>
    <lineage>
        <taxon>Eukaryota</taxon>
        <taxon>Viridiplantae</taxon>
        <taxon>Streptophyta</taxon>
        <taxon>Embryophyta</taxon>
        <taxon>Tracheophyta</taxon>
        <taxon>Spermatophyta</taxon>
        <taxon>Magnoliopsida</taxon>
        <taxon>eudicotyledons</taxon>
        <taxon>Gunneridae</taxon>
        <taxon>Pentapetalae</taxon>
        <taxon>asterids</taxon>
        <taxon>lamiids</taxon>
        <taxon>Solanales</taxon>
        <taxon>Solanaceae</taxon>
        <taxon>Solanoideae</taxon>
        <taxon>Solaneae</taxon>
        <taxon>Solanum</taxon>
        <taxon>Solanum subgen. Lycopersicon</taxon>
    </lineage>
</organism>
<dbReference type="SUPFAM" id="SSF51445">
    <property type="entry name" value="(Trans)glycosidases"/>
    <property type="match status" value="1"/>
</dbReference>
<dbReference type="GO" id="GO:0009507">
    <property type="term" value="C:chloroplast"/>
    <property type="evidence" value="ECO:0000318"/>
    <property type="project" value="GO_Central"/>
</dbReference>
<dbReference type="EnsemblPlants" id="Solyc08g077530.3.1">
    <property type="protein sequence ID" value="Solyc08g077530.3.1"/>
    <property type="gene ID" value="Solyc08g077530.3"/>
</dbReference>
<comment type="catalytic activity">
    <reaction evidence="1 10">
        <text>Hydrolysis of (1-&gt;4)-alpha-D-glucosidic linkages in polysaccharides so as to remove successive maltose units from the non-reducing ends of the chains.</text>
        <dbReference type="EC" id="3.2.1.2"/>
    </reaction>
</comment>
<reference evidence="11" key="2">
    <citation type="submission" date="2019-01" db="UniProtKB">
        <authorList>
            <consortium name="EnsemblPlants"/>
        </authorList>
    </citation>
    <scope>IDENTIFICATION</scope>
    <source>
        <strain evidence="11">cv. Heinz 1706</strain>
    </source>
</reference>
<evidence type="ECO:0000256" key="1">
    <source>
        <dbReference type="ARBA" id="ARBA00000546"/>
    </source>
</evidence>
<keyword evidence="7 10" id="KW-0624">Polysaccharide degradation</keyword>
<evidence type="ECO:0000256" key="9">
    <source>
        <dbReference type="PIRSR" id="PIRSR601554-2"/>
    </source>
</evidence>
<evidence type="ECO:0000313" key="12">
    <source>
        <dbReference type="Proteomes" id="UP000004994"/>
    </source>
</evidence>
<dbReference type="AlphaFoldDB" id="A0A3Q7HUA2"/>
<dbReference type="PRINTS" id="PR00750">
    <property type="entry name" value="BETAAMYLASE"/>
</dbReference>
<sequence>IHITYIFYYQHKSSHIYTLLSKTTHSVYLFTIKHQKQEMTLTLQSSASFINFKETKGVKTPDEFLGMVSFAQAKPSSCRLVAKSSMQEAQLSHERIMEVRKIEKREKLHELTANHSNSSTRVPVFVMLPLDTMTMGGNLNRPRAMNASLMALKSSGAEGVMVDAWWGLVEKDGPLKYNWEGYAELVNMCREHGLKLQVVMSFHQCGGNVGDSCSIPLPPWVLEEISKNPDLVYTDRSGRRNPEYLSLGCDMLPVLKGRTPIQVYTDYMRSFRERFNNYLGNIIVEIQVGMGPCGELRYPAYPESNGTWRFPGIGEFQCYDKYMRASLAAAAKATGKDDWGQGGPHDSGQYNQFPEDTGFFQRDGTWNSDYGQFFLEWYSGKLLEHGDRILAAGESIYQGTGAKLSGKIAGIHWHYNTRSHAAELTAGYYNTRHRDGYLPIARMLAKHGVVLNFTCMEMRDGEQPQSANCSPEGLVRQVKTAARTAEVELAGENALERYDGGAFSQVLATSMSDSGNGLSAFTFLRMNKRLFEPENWRNLVQFVKSMSEGGRNATLPECDSSRTDLYVRFIKESHSKKATEVAVV</sequence>
<reference evidence="11" key="1">
    <citation type="journal article" date="2012" name="Nature">
        <title>The tomato genome sequence provides insights into fleshy fruit evolution.</title>
        <authorList>
            <consortium name="Tomato Genome Consortium"/>
        </authorList>
    </citation>
    <scope>NUCLEOTIDE SEQUENCE [LARGE SCALE GENOMIC DNA]</scope>
    <source>
        <strain evidence="11">cv. Heinz 1706</strain>
    </source>
</reference>
<comment type="similarity">
    <text evidence="2 10">Belongs to the glycosyl hydrolase 14 family.</text>
</comment>
<evidence type="ECO:0000256" key="6">
    <source>
        <dbReference type="ARBA" id="ARBA00023295"/>
    </source>
</evidence>
<feature type="active site" description="Proton acceptor" evidence="8">
    <location>
        <position position="492"/>
    </location>
</feature>
<dbReference type="GO" id="GO:0016161">
    <property type="term" value="F:beta-amylase activity"/>
    <property type="evidence" value="ECO:0000318"/>
    <property type="project" value="GO_Central"/>
</dbReference>
<dbReference type="Gramene" id="Solyc08g077530.3.1">
    <property type="protein sequence ID" value="Solyc08g077530.3.1"/>
    <property type="gene ID" value="Solyc08g077530.3"/>
</dbReference>
<dbReference type="EC" id="3.2.1.2" evidence="3 10"/>
<dbReference type="STRING" id="4081.A0A3Q7HUA2"/>
<proteinExistence type="inferred from homology"/>
<feature type="binding site" evidence="9">
    <location>
        <position position="454"/>
    </location>
    <ligand>
        <name>substrate</name>
    </ligand>
</feature>
<protein>
    <recommendedName>
        <fullName evidence="3 10">Beta-amylase</fullName>
        <ecNumber evidence="3 10">3.2.1.2</ecNumber>
    </recommendedName>
</protein>
<feature type="binding site" evidence="9">
    <location>
        <position position="211"/>
    </location>
    <ligand>
        <name>substrate</name>
    </ligand>
</feature>
<dbReference type="GO" id="GO:0005983">
    <property type="term" value="P:starch catabolic process"/>
    <property type="evidence" value="ECO:0000318"/>
    <property type="project" value="GO_Central"/>
</dbReference>
<keyword evidence="5 10" id="KW-0119">Carbohydrate metabolism</keyword>
<dbReference type="InterPro" id="IPR017853">
    <property type="entry name" value="GH"/>
</dbReference>
<dbReference type="InParanoid" id="A0A3Q7HUA2"/>
<keyword evidence="6 10" id="KW-0326">Glycosidase</keyword>
<dbReference type="Proteomes" id="UP000004994">
    <property type="component" value="Chromosome 8"/>
</dbReference>
<dbReference type="PANTHER" id="PTHR31352">
    <property type="entry name" value="BETA-AMYLASE 1, CHLOROPLASTIC"/>
    <property type="match status" value="1"/>
</dbReference>
<dbReference type="Pfam" id="PF01373">
    <property type="entry name" value="Glyco_hydro_14"/>
    <property type="match status" value="1"/>
</dbReference>
<dbReference type="PaxDb" id="4081-Solyc08g077530.2.1"/>
<keyword evidence="4 10" id="KW-0378">Hydrolase</keyword>